<evidence type="ECO:0000313" key="5">
    <source>
        <dbReference type="Proteomes" id="UP000199759"/>
    </source>
</evidence>
<evidence type="ECO:0000259" key="3">
    <source>
        <dbReference type="PROSITE" id="PS50894"/>
    </source>
</evidence>
<evidence type="ECO:0000256" key="2">
    <source>
        <dbReference type="PROSITE-ProRule" id="PRU00110"/>
    </source>
</evidence>
<dbReference type="GO" id="GO:0004672">
    <property type="term" value="F:protein kinase activity"/>
    <property type="evidence" value="ECO:0007669"/>
    <property type="project" value="UniProtKB-ARBA"/>
</dbReference>
<reference evidence="4 5" key="1">
    <citation type="submission" date="2016-10" db="EMBL/GenBank/DDBJ databases">
        <authorList>
            <person name="de Groot N.N."/>
        </authorList>
    </citation>
    <scope>NUCLEOTIDE SEQUENCE [LARGE SCALE GENOMIC DNA]</scope>
    <source>
        <strain evidence="4 5">DSM 16077</strain>
    </source>
</reference>
<dbReference type="AlphaFoldDB" id="A0A1G9U9B8"/>
<evidence type="ECO:0000256" key="1">
    <source>
        <dbReference type="ARBA" id="ARBA00023012"/>
    </source>
</evidence>
<keyword evidence="2" id="KW-0597">Phosphoprotein</keyword>
<dbReference type="InterPro" id="IPR008207">
    <property type="entry name" value="Sig_transdc_His_kin_Hpt_dom"/>
</dbReference>
<name>A0A1G9U9B8_9PROT</name>
<feature type="modified residue" description="Phosphohistidine" evidence="2">
    <location>
        <position position="83"/>
    </location>
</feature>
<dbReference type="Gene3D" id="1.20.120.160">
    <property type="entry name" value="HPT domain"/>
    <property type="match status" value="1"/>
</dbReference>
<proteinExistence type="predicted"/>
<feature type="domain" description="HPt" evidence="3">
    <location>
        <begin position="36"/>
        <end position="151"/>
    </location>
</feature>
<accession>A0A1G9U9B8</accession>
<keyword evidence="5" id="KW-1185">Reference proteome</keyword>
<dbReference type="GO" id="GO:0000160">
    <property type="term" value="P:phosphorelay signal transduction system"/>
    <property type="evidence" value="ECO:0007669"/>
    <property type="project" value="UniProtKB-KW"/>
</dbReference>
<dbReference type="InterPro" id="IPR036641">
    <property type="entry name" value="HPT_dom_sf"/>
</dbReference>
<dbReference type="STRING" id="144026.SAMN04488568_11434"/>
<protein>
    <recommendedName>
        <fullName evidence="3">HPt domain-containing protein</fullName>
    </recommendedName>
</protein>
<dbReference type="Proteomes" id="UP000199759">
    <property type="component" value="Unassembled WGS sequence"/>
</dbReference>
<dbReference type="OrthoDB" id="9786548at2"/>
<dbReference type="SUPFAM" id="SSF47226">
    <property type="entry name" value="Histidine-containing phosphotransfer domain, HPT domain"/>
    <property type="match status" value="1"/>
</dbReference>
<keyword evidence="1" id="KW-0902">Two-component regulatory system</keyword>
<sequence length="174" mass="18901">MAKINPDVEMIAAPNMLQIKIGGPIGAADLHLIEKADNALNDMRSDFALWLEDEVEKLEKSASIARKEGLKGSEGEELFIRAHDLRGLGSTYEFPIITRIASSMTKMIDMPEKRAVAPIGLVLAHVNAIRAALVQNIRDSTDPVAAELADQLEIMAEEFAAPWKDDAQPAAARG</sequence>
<dbReference type="PROSITE" id="PS50894">
    <property type="entry name" value="HPT"/>
    <property type="match status" value="1"/>
</dbReference>
<organism evidence="4 5">
    <name type="scientific">Maricaulis salignorans</name>
    <dbReference type="NCBI Taxonomy" id="144026"/>
    <lineage>
        <taxon>Bacteria</taxon>
        <taxon>Pseudomonadati</taxon>
        <taxon>Pseudomonadota</taxon>
        <taxon>Alphaproteobacteria</taxon>
        <taxon>Maricaulales</taxon>
        <taxon>Maricaulaceae</taxon>
        <taxon>Maricaulis</taxon>
    </lineage>
</organism>
<dbReference type="RefSeq" id="WP_091770749.1">
    <property type="nucleotide sequence ID" value="NZ_FNHG01000014.1"/>
</dbReference>
<evidence type="ECO:0000313" key="4">
    <source>
        <dbReference type="EMBL" id="SDM56135.1"/>
    </source>
</evidence>
<dbReference type="EMBL" id="FNHG01000014">
    <property type="protein sequence ID" value="SDM56135.1"/>
    <property type="molecule type" value="Genomic_DNA"/>
</dbReference>
<gene>
    <name evidence="4" type="ORF">SAMN04488568_11434</name>
</gene>